<comment type="caution">
    <text evidence="1">The sequence shown here is derived from an EMBL/GenBank/DDBJ whole genome shotgun (WGS) entry which is preliminary data.</text>
</comment>
<accession>A0ABU6GII7</accession>
<name>A0ABU6GII7_9BACL</name>
<dbReference type="Proteomes" id="UP001344632">
    <property type="component" value="Unassembled WGS sequence"/>
</dbReference>
<sequence>MPNYSIFQNDPNNLRMLIYGRDATNTNHVVATDTAGNLTTIILGGTITSVLGTTITAGTLTSAGTV</sequence>
<keyword evidence="2" id="KW-1185">Reference proteome</keyword>
<gene>
    <name evidence="1" type="ORF">P4H66_06820</name>
</gene>
<organism evidence="1 2">
    <name type="scientific">Paenibacillus dokdonensis</name>
    <dbReference type="NCBI Taxonomy" id="2567944"/>
    <lineage>
        <taxon>Bacteria</taxon>
        <taxon>Bacillati</taxon>
        <taxon>Bacillota</taxon>
        <taxon>Bacilli</taxon>
        <taxon>Bacillales</taxon>
        <taxon>Paenibacillaceae</taxon>
        <taxon>Paenibacillus</taxon>
    </lineage>
</organism>
<protein>
    <submittedName>
        <fullName evidence="1">Uncharacterized protein</fullName>
    </submittedName>
</protein>
<proteinExistence type="predicted"/>
<evidence type="ECO:0000313" key="2">
    <source>
        <dbReference type="Proteomes" id="UP001344632"/>
    </source>
</evidence>
<evidence type="ECO:0000313" key="1">
    <source>
        <dbReference type="EMBL" id="MEC0239569.1"/>
    </source>
</evidence>
<feature type="non-terminal residue" evidence="1">
    <location>
        <position position="66"/>
    </location>
</feature>
<dbReference type="EMBL" id="JARLKZ010000005">
    <property type="protein sequence ID" value="MEC0239569.1"/>
    <property type="molecule type" value="Genomic_DNA"/>
</dbReference>
<reference evidence="1 2" key="1">
    <citation type="submission" date="2023-03" db="EMBL/GenBank/DDBJ databases">
        <title>Bacillus Genome Sequencing.</title>
        <authorList>
            <person name="Dunlap C."/>
        </authorList>
    </citation>
    <scope>NUCLEOTIDE SEQUENCE [LARGE SCALE GENOMIC DNA]</scope>
    <source>
        <strain evidence="1 2">BD-525</strain>
    </source>
</reference>